<feature type="signal peptide" evidence="1">
    <location>
        <begin position="1"/>
        <end position="24"/>
    </location>
</feature>
<dbReference type="EMBL" id="JPKZ01000756">
    <property type="protein sequence ID" value="KHN85597.1"/>
    <property type="molecule type" value="Genomic_DNA"/>
</dbReference>
<dbReference type="Proteomes" id="UP000031036">
    <property type="component" value="Unassembled WGS sequence"/>
</dbReference>
<dbReference type="AlphaFoldDB" id="A0A0B2VW59"/>
<organism evidence="2 3">
    <name type="scientific">Toxocara canis</name>
    <name type="common">Canine roundworm</name>
    <dbReference type="NCBI Taxonomy" id="6265"/>
    <lineage>
        <taxon>Eukaryota</taxon>
        <taxon>Metazoa</taxon>
        <taxon>Ecdysozoa</taxon>
        <taxon>Nematoda</taxon>
        <taxon>Chromadorea</taxon>
        <taxon>Rhabditida</taxon>
        <taxon>Spirurina</taxon>
        <taxon>Ascaridomorpha</taxon>
        <taxon>Ascaridoidea</taxon>
        <taxon>Toxocaridae</taxon>
        <taxon>Toxocara</taxon>
    </lineage>
</organism>
<evidence type="ECO:0000313" key="2">
    <source>
        <dbReference type="EMBL" id="KHN85597.1"/>
    </source>
</evidence>
<protein>
    <submittedName>
        <fullName evidence="2">Uncharacterized protein</fullName>
    </submittedName>
</protein>
<sequence length="201" mass="23279">MTLFMSGITFFAVLCILLEVGVHSSVWPVRGYDYRNGWMNSPSNGWDGSLGKGWGNRAQKDWDNTGENDESRWIAKIFQDAPGNNWNRPVEPTSWRNPSGRTWRSSTMNNFHTPSLGSWFGAPKNGWDSAYENNWDRLSASERRRLQGPEPEWNMPPRNGWSSRTTVFPRSFHGSDDWRRDNVWQQTDGYPNIFASWLKQA</sequence>
<evidence type="ECO:0000256" key="1">
    <source>
        <dbReference type="SAM" id="SignalP"/>
    </source>
</evidence>
<keyword evidence="3" id="KW-1185">Reference proteome</keyword>
<gene>
    <name evidence="2" type="ORF">Tcan_08124</name>
</gene>
<evidence type="ECO:0000313" key="3">
    <source>
        <dbReference type="Proteomes" id="UP000031036"/>
    </source>
</evidence>
<proteinExistence type="predicted"/>
<keyword evidence="1" id="KW-0732">Signal</keyword>
<reference evidence="2 3" key="1">
    <citation type="submission" date="2014-11" db="EMBL/GenBank/DDBJ databases">
        <title>Genetic blueprint of the zoonotic pathogen Toxocara canis.</title>
        <authorList>
            <person name="Zhu X.-Q."/>
            <person name="Korhonen P.K."/>
            <person name="Cai H."/>
            <person name="Young N.D."/>
            <person name="Nejsum P."/>
            <person name="von Samson-Himmelstjerna G."/>
            <person name="Boag P.R."/>
            <person name="Tan P."/>
            <person name="Li Q."/>
            <person name="Min J."/>
            <person name="Yang Y."/>
            <person name="Wang X."/>
            <person name="Fang X."/>
            <person name="Hall R.S."/>
            <person name="Hofmann A."/>
            <person name="Sternberg P.W."/>
            <person name="Jex A.R."/>
            <person name="Gasser R.B."/>
        </authorList>
    </citation>
    <scope>NUCLEOTIDE SEQUENCE [LARGE SCALE GENOMIC DNA]</scope>
    <source>
        <strain evidence="2">PN_DK_2014</strain>
    </source>
</reference>
<feature type="chain" id="PRO_5002077691" evidence="1">
    <location>
        <begin position="25"/>
        <end position="201"/>
    </location>
</feature>
<accession>A0A0B2VW59</accession>
<comment type="caution">
    <text evidence="2">The sequence shown here is derived from an EMBL/GenBank/DDBJ whole genome shotgun (WGS) entry which is preliminary data.</text>
</comment>
<name>A0A0B2VW59_TOXCA</name>